<evidence type="ECO:0000313" key="3">
    <source>
        <dbReference type="Proteomes" id="UP001262889"/>
    </source>
</evidence>
<protein>
    <submittedName>
        <fullName evidence="2">5'-nucleotidase, lipoprotein e(P4) family</fullName>
    </submittedName>
</protein>
<dbReference type="InterPro" id="IPR005519">
    <property type="entry name" value="Acid_phosphat_B-like"/>
</dbReference>
<evidence type="ECO:0000313" key="2">
    <source>
        <dbReference type="EMBL" id="MDT0643522.1"/>
    </source>
</evidence>
<dbReference type="Gene3D" id="3.40.50.1000">
    <property type="entry name" value="HAD superfamily/HAD-like"/>
    <property type="match status" value="1"/>
</dbReference>
<name>A0ABU3CB02_9FLAO</name>
<keyword evidence="1" id="KW-0732">Signal</keyword>
<reference evidence="2 3" key="1">
    <citation type="submission" date="2023-09" db="EMBL/GenBank/DDBJ databases">
        <authorList>
            <person name="Rey-Velasco X."/>
        </authorList>
    </citation>
    <scope>NUCLEOTIDE SEQUENCE [LARGE SCALE GENOMIC DNA]</scope>
    <source>
        <strain evidence="2 3">F363</strain>
    </source>
</reference>
<dbReference type="SUPFAM" id="SSF56784">
    <property type="entry name" value="HAD-like"/>
    <property type="match status" value="1"/>
</dbReference>
<sequence>MYDASRLRIFAITFFCISVFSCKPGQETAATPVNIDPGYNQLSEQLVMSTLWFQNSLEARQLYIQTYELAKIKLLANNDKSVGGKPNAVVLDIDETVLDNSAYEARLIEKGENYASESWANWVNEENAPALPGAVDFINFAQENNVSVFLVSNRNVETLDATFNNLEKVGIQVEEDHVLLKKDTSNKDARREKISENYEVILYVGDQLTDFASIFDTPSEAEKLLNRENDSLQKVLNQKFIILPNPMYGTFEQAVYPEGDLNNQQKSEARKKALNTAGL</sequence>
<dbReference type="PANTHER" id="PTHR31284">
    <property type="entry name" value="ACID PHOSPHATASE-LIKE PROTEIN"/>
    <property type="match status" value="1"/>
</dbReference>
<proteinExistence type="predicted"/>
<dbReference type="InterPro" id="IPR036412">
    <property type="entry name" value="HAD-like_sf"/>
</dbReference>
<dbReference type="InterPro" id="IPR006423">
    <property type="entry name" value="Lipo_e_P4"/>
</dbReference>
<dbReference type="PROSITE" id="PS51257">
    <property type="entry name" value="PROKAR_LIPOPROTEIN"/>
    <property type="match status" value="1"/>
</dbReference>
<comment type="caution">
    <text evidence="2">The sequence shown here is derived from an EMBL/GenBank/DDBJ whole genome shotgun (WGS) entry which is preliminary data.</text>
</comment>
<dbReference type="PIRSF" id="PIRSF019271">
    <property type="entry name" value="Acid_Ptase_C"/>
    <property type="match status" value="1"/>
</dbReference>
<dbReference type="InterPro" id="IPR023214">
    <property type="entry name" value="HAD_sf"/>
</dbReference>
<dbReference type="SFLD" id="SFLDG01125">
    <property type="entry name" value="C1.1:_Acid_Phosphatase_Like"/>
    <property type="match status" value="1"/>
</dbReference>
<keyword evidence="3" id="KW-1185">Reference proteome</keyword>
<dbReference type="NCBIfam" id="TIGR01533">
    <property type="entry name" value="lipo_e_P4"/>
    <property type="match status" value="1"/>
</dbReference>
<dbReference type="PANTHER" id="PTHR31284:SF10">
    <property type="entry name" value="ACID PHOSPHATASE-LIKE PROTEIN"/>
    <property type="match status" value="1"/>
</dbReference>
<dbReference type="EMBL" id="JAVRHQ010000013">
    <property type="protein sequence ID" value="MDT0643522.1"/>
    <property type="molecule type" value="Genomic_DNA"/>
</dbReference>
<accession>A0ABU3CB02</accession>
<gene>
    <name evidence="2" type="ORF">RM553_11825</name>
</gene>
<dbReference type="Proteomes" id="UP001262889">
    <property type="component" value="Unassembled WGS sequence"/>
</dbReference>
<evidence type="ECO:0000256" key="1">
    <source>
        <dbReference type="ARBA" id="ARBA00022729"/>
    </source>
</evidence>
<keyword evidence="2" id="KW-0449">Lipoprotein</keyword>
<dbReference type="SFLD" id="SFLDS00003">
    <property type="entry name" value="Haloacid_Dehalogenase"/>
    <property type="match status" value="1"/>
</dbReference>
<dbReference type="Pfam" id="PF03767">
    <property type="entry name" value="Acid_phosphat_B"/>
    <property type="match status" value="1"/>
</dbReference>
<organism evidence="2 3">
    <name type="scientific">Autumnicola tepida</name>
    <dbReference type="NCBI Taxonomy" id="3075595"/>
    <lineage>
        <taxon>Bacteria</taxon>
        <taxon>Pseudomonadati</taxon>
        <taxon>Bacteroidota</taxon>
        <taxon>Flavobacteriia</taxon>
        <taxon>Flavobacteriales</taxon>
        <taxon>Flavobacteriaceae</taxon>
        <taxon>Autumnicola</taxon>
    </lineage>
</organism>
<dbReference type="RefSeq" id="WP_311535141.1">
    <property type="nucleotide sequence ID" value="NZ_JAVRHQ010000013.1"/>
</dbReference>